<dbReference type="SUPFAM" id="SSF50341">
    <property type="entry name" value="CheW-like"/>
    <property type="match status" value="1"/>
</dbReference>
<dbReference type="InterPro" id="IPR036061">
    <property type="entry name" value="CheW-like_dom_sf"/>
</dbReference>
<feature type="domain" description="CheW-like" evidence="12">
    <location>
        <begin position="410"/>
        <end position="544"/>
    </location>
</feature>
<dbReference type="FunFam" id="3.30.565.10:FF:000016">
    <property type="entry name" value="Chemotaxis protein CheA, putative"/>
    <property type="match status" value="1"/>
</dbReference>
<dbReference type="Gene3D" id="1.10.287.560">
    <property type="entry name" value="Histidine kinase CheA-like, homodimeric domain"/>
    <property type="match status" value="1"/>
</dbReference>
<evidence type="ECO:0000259" key="12">
    <source>
        <dbReference type="PROSITE" id="PS50851"/>
    </source>
</evidence>
<dbReference type="SMART" id="SM00387">
    <property type="entry name" value="HATPase_c"/>
    <property type="match status" value="1"/>
</dbReference>
<dbReference type="InterPro" id="IPR003594">
    <property type="entry name" value="HATPase_dom"/>
</dbReference>
<keyword evidence="6" id="KW-0808">Transferase</keyword>
<gene>
    <name evidence="13" type="ORF">ENL71_01700</name>
</gene>
<evidence type="ECO:0000256" key="6">
    <source>
        <dbReference type="ARBA" id="ARBA00022679"/>
    </source>
</evidence>
<accession>A0A7C5V371</accession>
<comment type="function">
    <text evidence="10">Involved in the transmission of sensory signals from the chemoreceptors to the flagellar motors. CheA is autophosphorylated; it can transfer its phosphate group to either CheB or CheY.</text>
</comment>
<dbReference type="SMART" id="SM00260">
    <property type="entry name" value="CheW"/>
    <property type="match status" value="1"/>
</dbReference>
<dbReference type="GO" id="GO:0006935">
    <property type="term" value="P:chemotaxis"/>
    <property type="evidence" value="ECO:0007669"/>
    <property type="project" value="UniProtKB-KW"/>
</dbReference>
<dbReference type="PROSITE" id="PS50851">
    <property type="entry name" value="CHEW"/>
    <property type="match status" value="1"/>
</dbReference>
<evidence type="ECO:0000256" key="3">
    <source>
        <dbReference type="ARBA" id="ARBA00021495"/>
    </source>
</evidence>
<dbReference type="GO" id="GO:0000155">
    <property type="term" value="F:phosphorelay sensor kinase activity"/>
    <property type="evidence" value="ECO:0007669"/>
    <property type="project" value="InterPro"/>
</dbReference>
<evidence type="ECO:0000256" key="10">
    <source>
        <dbReference type="ARBA" id="ARBA00035100"/>
    </source>
</evidence>
<evidence type="ECO:0000259" key="11">
    <source>
        <dbReference type="PROSITE" id="PS50109"/>
    </source>
</evidence>
<sequence length="546" mass="62407">MNYDEKKFLMGLLDEGKKIYKIEFLLKPEAEFKSPSMAKIYKILKEKYNVFLTVPDLEQEHVSEDISEYLFFIEDEIDINELRQNIENICKDEDIVEIFFIQKLLKEDLEITETDESIQKGSQANREYSQEEVRNFTSTEVDHEIKKIDSVRIDINKLNNLTNLAGELITCKSQLNQILNAFKETNIKDKLLTNLISNLEKGILRLERISFELQEGITSLRLLPVKNVLRKLPRIVREVAQKEGKEVELVIKGEETEIDKIILEKITDPLVHLVRNCVNHGIESPEERVVKGKRPQGRIVIEAYAEGESIYIKVSDDGRGIDLEKIKEKALKMGLVKEEEIEKMSKEQIMDFIFLPGFSTAEKVDDVAGRGVGMDVVKKNLSELKGEIKVKSEKDKGTSFLMIIPLTVAIIKTLLVLAGDRLYLLPLEKVVETVKIRKESIKSITGKKVCNVKGEIVPFFSLQEILGYQETEEARNYYFGIIVKYRESKVGIIVERLMGEYDVVVKPLDQFVGNIKGIVGSTILGDGKVVLLLEPEQLIERVVQKA</sequence>
<dbReference type="GO" id="GO:0005737">
    <property type="term" value="C:cytoplasm"/>
    <property type="evidence" value="ECO:0007669"/>
    <property type="project" value="InterPro"/>
</dbReference>
<dbReference type="InterPro" id="IPR005467">
    <property type="entry name" value="His_kinase_dom"/>
</dbReference>
<keyword evidence="7" id="KW-0418">Kinase</keyword>
<evidence type="ECO:0000256" key="1">
    <source>
        <dbReference type="ARBA" id="ARBA00000085"/>
    </source>
</evidence>
<keyword evidence="8" id="KW-0547">Nucleotide-binding</keyword>
<dbReference type="InterPro" id="IPR037006">
    <property type="entry name" value="CheA-like_homodim_sf"/>
</dbReference>
<dbReference type="InterPro" id="IPR036890">
    <property type="entry name" value="HATPase_C_sf"/>
</dbReference>
<dbReference type="Gene3D" id="3.30.565.10">
    <property type="entry name" value="Histidine kinase-like ATPase, C-terminal domain"/>
    <property type="match status" value="1"/>
</dbReference>
<comment type="caution">
    <text evidence="13">The sequence shown here is derived from an EMBL/GenBank/DDBJ whole genome shotgun (WGS) entry which is preliminary data.</text>
</comment>
<evidence type="ECO:0000256" key="4">
    <source>
        <dbReference type="ARBA" id="ARBA00022500"/>
    </source>
</evidence>
<dbReference type="PANTHER" id="PTHR43395">
    <property type="entry name" value="SENSOR HISTIDINE KINASE CHEA"/>
    <property type="match status" value="1"/>
</dbReference>
<dbReference type="CDD" id="cd16916">
    <property type="entry name" value="HATPase_CheA-like"/>
    <property type="match status" value="1"/>
</dbReference>
<dbReference type="AlphaFoldDB" id="A0A7C5V371"/>
<keyword evidence="5" id="KW-0597">Phosphoprotein</keyword>
<dbReference type="PANTHER" id="PTHR43395:SF10">
    <property type="entry name" value="CHEMOTAXIS PROTEIN CHEA"/>
    <property type="match status" value="1"/>
</dbReference>
<evidence type="ECO:0000313" key="13">
    <source>
        <dbReference type="EMBL" id="HHS01243.1"/>
    </source>
</evidence>
<dbReference type="PRINTS" id="PR00344">
    <property type="entry name" value="BCTRLSENSOR"/>
</dbReference>
<name>A0A7C5V371_9FIRM</name>
<comment type="catalytic activity">
    <reaction evidence="1">
        <text>ATP + protein L-histidine = ADP + protein N-phospho-L-histidine.</text>
        <dbReference type="EC" id="2.7.13.3"/>
    </reaction>
</comment>
<dbReference type="Pfam" id="PF02895">
    <property type="entry name" value="H-kinase_dim"/>
    <property type="match status" value="1"/>
</dbReference>
<dbReference type="Gene3D" id="2.30.30.40">
    <property type="entry name" value="SH3 Domains"/>
    <property type="match status" value="1"/>
</dbReference>
<dbReference type="SUPFAM" id="SSF47384">
    <property type="entry name" value="Homodimeric domain of signal transducing histidine kinase"/>
    <property type="match status" value="1"/>
</dbReference>
<keyword evidence="9" id="KW-0902">Two-component regulatory system</keyword>
<dbReference type="Pfam" id="PF01584">
    <property type="entry name" value="CheW"/>
    <property type="match status" value="1"/>
</dbReference>
<dbReference type="InterPro" id="IPR004358">
    <property type="entry name" value="Sig_transdc_His_kin-like_C"/>
</dbReference>
<evidence type="ECO:0000256" key="2">
    <source>
        <dbReference type="ARBA" id="ARBA00012438"/>
    </source>
</evidence>
<proteinExistence type="predicted"/>
<dbReference type="GO" id="GO:0005524">
    <property type="term" value="F:ATP binding"/>
    <property type="evidence" value="ECO:0007669"/>
    <property type="project" value="UniProtKB-KW"/>
</dbReference>
<dbReference type="EC" id="2.7.13.3" evidence="2"/>
<keyword evidence="4" id="KW-0145">Chemotaxis</keyword>
<evidence type="ECO:0000256" key="7">
    <source>
        <dbReference type="ARBA" id="ARBA00022777"/>
    </source>
</evidence>
<dbReference type="SUPFAM" id="SSF55874">
    <property type="entry name" value="ATPase domain of HSP90 chaperone/DNA topoisomerase II/histidine kinase"/>
    <property type="match status" value="1"/>
</dbReference>
<dbReference type="InterPro" id="IPR036097">
    <property type="entry name" value="HisK_dim/P_sf"/>
</dbReference>
<protein>
    <recommendedName>
        <fullName evidence="3">Chemotaxis protein CheA</fullName>
        <ecNumber evidence="2">2.7.13.3</ecNumber>
    </recommendedName>
</protein>
<feature type="domain" description="Histidine kinase" evidence="11">
    <location>
        <begin position="140"/>
        <end position="408"/>
    </location>
</feature>
<dbReference type="InterPro" id="IPR004105">
    <property type="entry name" value="CheA-like_dim"/>
</dbReference>
<dbReference type="PROSITE" id="PS50109">
    <property type="entry name" value="HIS_KIN"/>
    <property type="match status" value="1"/>
</dbReference>
<dbReference type="InterPro" id="IPR002545">
    <property type="entry name" value="CheW-lke_dom"/>
</dbReference>
<dbReference type="Pfam" id="PF02518">
    <property type="entry name" value="HATPase_c"/>
    <property type="match status" value="1"/>
</dbReference>
<reference evidence="13" key="1">
    <citation type="journal article" date="2020" name="mSystems">
        <title>Genome- and Community-Level Interaction Insights into Carbon Utilization and Element Cycling Functions of Hydrothermarchaeota in Hydrothermal Sediment.</title>
        <authorList>
            <person name="Zhou Z."/>
            <person name="Liu Y."/>
            <person name="Xu W."/>
            <person name="Pan J."/>
            <person name="Luo Z.H."/>
            <person name="Li M."/>
        </authorList>
    </citation>
    <scope>NUCLEOTIDE SEQUENCE [LARGE SCALE GENOMIC DNA]</scope>
    <source>
        <strain evidence="13">SpSt-102</strain>
    </source>
</reference>
<organism evidence="13">
    <name type="scientific">Caldicellulosiruptor owensensis</name>
    <dbReference type="NCBI Taxonomy" id="55205"/>
    <lineage>
        <taxon>Bacteria</taxon>
        <taxon>Bacillati</taxon>
        <taxon>Bacillota</taxon>
        <taxon>Bacillota incertae sedis</taxon>
        <taxon>Caldicellulosiruptorales</taxon>
        <taxon>Caldicellulosiruptoraceae</taxon>
        <taxon>Caldicellulosiruptor</taxon>
    </lineage>
</organism>
<keyword evidence="8" id="KW-0067">ATP-binding</keyword>
<dbReference type="InterPro" id="IPR051315">
    <property type="entry name" value="Bact_Chemotaxis_CheA"/>
</dbReference>
<evidence type="ECO:0000256" key="5">
    <source>
        <dbReference type="ARBA" id="ARBA00022553"/>
    </source>
</evidence>
<evidence type="ECO:0000256" key="8">
    <source>
        <dbReference type="ARBA" id="ARBA00022840"/>
    </source>
</evidence>
<dbReference type="EMBL" id="DRUZ01000024">
    <property type="protein sequence ID" value="HHS01243.1"/>
    <property type="molecule type" value="Genomic_DNA"/>
</dbReference>
<dbReference type="SMART" id="SM01231">
    <property type="entry name" value="H-kinase_dim"/>
    <property type="match status" value="1"/>
</dbReference>
<evidence type="ECO:0000256" key="9">
    <source>
        <dbReference type="ARBA" id="ARBA00023012"/>
    </source>
</evidence>